<feature type="region of interest" description="Disordered" evidence="2">
    <location>
        <begin position="106"/>
        <end position="179"/>
    </location>
</feature>
<evidence type="ECO:0000256" key="2">
    <source>
        <dbReference type="SAM" id="MobiDB-lite"/>
    </source>
</evidence>
<feature type="signal peptide" evidence="4">
    <location>
        <begin position="1"/>
        <end position="21"/>
    </location>
</feature>
<evidence type="ECO:0000313" key="6">
    <source>
        <dbReference type="Proteomes" id="UP000620124"/>
    </source>
</evidence>
<proteinExistence type="predicted"/>
<keyword evidence="6" id="KW-1185">Reference proteome</keyword>
<evidence type="ECO:0000256" key="1">
    <source>
        <dbReference type="SAM" id="Coils"/>
    </source>
</evidence>
<feature type="compositionally biased region" description="Polar residues" evidence="2">
    <location>
        <begin position="164"/>
        <end position="179"/>
    </location>
</feature>
<keyword evidence="3" id="KW-0472">Membrane</keyword>
<dbReference type="EMBL" id="JACAZI010000008">
    <property type="protein sequence ID" value="KAF7353987.1"/>
    <property type="molecule type" value="Genomic_DNA"/>
</dbReference>
<feature type="transmembrane region" description="Helical" evidence="3">
    <location>
        <begin position="185"/>
        <end position="205"/>
    </location>
</feature>
<evidence type="ECO:0000256" key="3">
    <source>
        <dbReference type="SAM" id="Phobius"/>
    </source>
</evidence>
<keyword evidence="3" id="KW-0812">Transmembrane</keyword>
<accession>A0A8H6Y7A8</accession>
<sequence length="298" mass="31469">MVRVGTNTLITGLLGATSTLAFVISSPSSAQIGSAFVVSWTPGSGDPTELSIALAQTIRDFSVSVASNVRSDGRVITITLPQVDPGDYSLQFVDVEDIKHVFASNSIQVGDGTSNDPPPTKSTSTPASSSSSPATPTRSDTSTLPATSSTLSVTPSLTSQSPLGTPTTAKPITSSSSKSLHPGDIVGITFGVAATLILGIFAIFCRRRVRRKRQTISDVETSPITTESADEKAQSPFREDLSLQLHTLQRQLEELQGAVGHSSNQNEILQARIRFLEGELESQMSEGSSYQPPPGYME</sequence>
<evidence type="ECO:0000256" key="4">
    <source>
        <dbReference type="SAM" id="SignalP"/>
    </source>
</evidence>
<gene>
    <name evidence="5" type="ORF">MVEN_01085300</name>
</gene>
<comment type="caution">
    <text evidence="5">The sequence shown here is derived from an EMBL/GenBank/DDBJ whole genome shotgun (WGS) entry which is preliminary data.</text>
</comment>
<keyword evidence="1" id="KW-0175">Coiled coil</keyword>
<organism evidence="5 6">
    <name type="scientific">Mycena venus</name>
    <dbReference type="NCBI Taxonomy" id="2733690"/>
    <lineage>
        <taxon>Eukaryota</taxon>
        <taxon>Fungi</taxon>
        <taxon>Dikarya</taxon>
        <taxon>Basidiomycota</taxon>
        <taxon>Agaricomycotina</taxon>
        <taxon>Agaricomycetes</taxon>
        <taxon>Agaricomycetidae</taxon>
        <taxon>Agaricales</taxon>
        <taxon>Marasmiineae</taxon>
        <taxon>Mycenaceae</taxon>
        <taxon>Mycena</taxon>
    </lineage>
</organism>
<evidence type="ECO:0000313" key="5">
    <source>
        <dbReference type="EMBL" id="KAF7353987.1"/>
    </source>
</evidence>
<name>A0A8H6Y7A8_9AGAR</name>
<reference evidence="5" key="1">
    <citation type="submission" date="2020-05" db="EMBL/GenBank/DDBJ databases">
        <title>Mycena genomes resolve the evolution of fungal bioluminescence.</title>
        <authorList>
            <person name="Tsai I.J."/>
        </authorList>
    </citation>
    <scope>NUCLEOTIDE SEQUENCE</scope>
    <source>
        <strain evidence="5">CCC161011</strain>
    </source>
</reference>
<keyword evidence="3" id="KW-1133">Transmembrane helix</keyword>
<feature type="compositionally biased region" description="Low complexity" evidence="2">
    <location>
        <begin position="121"/>
        <end position="163"/>
    </location>
</feature>
<dbReference type="Proteomes" id="UP000620124">
    <property type="component" value="Unassembled WGS sequence"/>
</dbReference>
<feature type="coiled-coil region" evidence="1">
    <location>
        <begin position="238"/>
        <end position="286"/>
    </location>
</feature>
<protein>
    <submittedName>
        <fullName evidence="5">Uncharacterized protein</fullName>
    </submittedName>
</protein>
<feature type="chain" id="PRO_5034517878" evidence="4">
    <location>
        <begin position="22"/>
        <end position="298"/>
    </location>
</feature>
<dbReference type="OrthoDB" id="3048247at2759"/>
<dbReference type="AlphaFoldDB" id="A0A8H6Y7A8"/>
<keyword evidence="4" id="KW-0732">Signal</keyword>